<reference evidence="1 5" key="1">
    <citation type="submission" date="2014-09" db="EMBL/GenBank/DDBJ databases">
        <title>Lactobacillus mucosae CRL573 Genome Sequencing.</title>
        <authorList>
            <person name="Bleckwedel J."/>
            <person name="Teran L.C."/>
            <person name="Bonacina J."/>
            <person name="Saavedra L."/>
            <person name="Mozzi F.B."/>
            <person name="Raya R.R."/>
        </authorList>
    </citation>
    <scope>NUCLEOTIDE SEQUENCE [LARGE SCALE GENOMIC DNA]</scope>
    <source>
        <strain evidence="1 5">CRL573</strain>
    </source>
</reference>
<dbReference type="EMBL" id="CABFNH010000003">
    <property type="protein sequence ID" value="VTZ88394.1"/>
    <property type="molecule type" value="Genomic_DNA"/>
</dbReference>
<dbReference type="AlphaFoldDB" id="A0A099YEU3"/>
<dbReference type="Proteomes" id="UP001218021">
    <property type="component" value="Unassembled WGS sequence"/>
</dbReference>
<organism evidence="1 5">
    <name type="scientific">Limosilactobacillus mucosae</name>
    <name type="common">Lactobacillus mucosae</name>
    <dbReference type="NCBI Taxonomy" id="97478"/>
    <lineage>
        <taxon>Bacteria</taxon>
        <taxon>Bacillati</taxon>
        <taxon>Bacillota</taxon>
        <taxon>Bacilli</taxon>
        <taxon>Lactobacillales</taxon>
        <taxon>Lactobacillaceae</taxon>
        <taxon>Limosilactobacillus</taxon>
    </lineage>
</organism>
<gene>
    <name evidence="3" type="ORF">LM011_01320</name>
    <name evidence="4" type="ORF">LMUP508_00294</name>
    <name evidence="1" type="ORF">LX03_01575</name>
    <name evidence="2" type="ORF">PO158_06390</name>
</gene>
<dbReference type="Proteomes" id="UP000030001">
    <property type="component" value="Unassembled WGS sequence"/>
</dbReference>
<sequence length="68" mass="7679">MEIKETTINQMKKSHFDVTDTDNHEVDLTKLAEQPQDAKLELRAKGQIVQDNLTPKQISIAVNDLFAA</sequence>
<evidence type="ECO:0000313" key="3">
    <source>
        <dbReference type="EMBL" id="QOL69848.1"/>
    </source>
</evidence>
<evidence type="ECO:0000313" key="7">
    <source>
        <dbReference type="Proteomes" id="UP000593929"/>
    </source>
</evidence>
<evidence type="ECO:0000313" key="4">
    <source>
        <dbReference type="EMBL" id="VTZ88394.1"/>
    </source>
</evidence>
<dbReference type="EMBL" id="CP062966">
    <property type="protein sequence ID" value="QOL69848.1"/>
    <property type="molecule type" value="Genomic_DNA"/>
</dbReference>
<evidence type="ECO:0000313" key="5">
    <source>
        <dbReference type="Proteomes" id="UP000030001"/>
    </source>
</evidence>
<evidence type="ECO:0000313" key="2">
    <source>
        <dbReference type="EMBL" id="MDC2827910.1"/>
    </source>
</evidence>
<reference evidence="3 7" key="3">
    <citation type="submission" date="2020-10" db="EMBL/GenBank/DDBJ databases">
        <title>Genome sequencing of Lactobacillus mucosae KCTC 21011.</title>
        <authorList>
            <person name="Kim J."/>
        </authorList>
    </citation>
    <scope>NUCLEOTIDE SEQUENCE [LARGE SCALE GENOMIC DNA]</scope>
    <source>
        <strain evidence="3 7">LM011</strain>
    </source>
</reference>
<protein>
    <submittedName>
        <fullName evidence="1">Uncharacterized protein</fullName>
    </submittedName>
</protein>
<evidence type="ECO:0000313" key="1">
    <source>
        <dbReference type="EMBL" id="KGL67433.1"/>
    </source>
</evidence>
<proteinExistence type="predicted"/>
<reference evidence="4 6" key="2">
    <citation type="submission" date="2019-06" db="EMBL/GenBank/DDBJ databases">
        <authorList>
            <person name="Rodrigo-Torres L."/>
            <person name="Arahal R. D."/>
            <person name="Lucena T."/>
        </authorList>
    </citation>
    <scope>NUCLEOTIDE SEQUENCE [LARGE SCALE GENOMIC DNA]</scope>
    <source>
        <strain evidence="4 6">INIA P508</strain>
    </source>
</reference>
<name>A0A099YEU3_LIMMU</name>
<dbReference type="GeneID" id="57114655"/>
<dbReference type="EMBL" id="JAQOND010000025">
    <property type="protein sequence ID" value="MDC2827910.1"/>
    <property type="molecule type" value="Genomic_DNA"/>
</dbReference>
<dbReference type="Proteomes" id="UP000365705">
    <property type="component" value="Unassembled WGS sequence"/>
</dbReference>
<accession>A0A099YEU3</accession>
<evidence type="ECO:0000313" key="6">
    <source>
        <dbReference type="Proteomes" id="UP000365705"/>
    </source>
</evidence>
<reference evidence="2" key="4">
    <citation type="submission" date="2023-01" db="EMBL/GenBank/DDBJ databases">
        <title>Genome analysis of 13 Lactobacillus isolated from gut of wild boar.</title>
        <authorList>
            <person name="Papp P."/>
            <person name="Libisch B."/>
            <person name="Nagy T."/>
            <person name="Olasz F."/>
        </authorList>
    </citation>
    <scope>NUCLEOTIDE SEQUENCE</scope>
    <source>
        <strain evidence="2">F108</strain>
    </source>
</reference>
<dbReference type="RefSeq" id="WP_006500124.1">
    <property type="nucleotide sequence ID" value="NZ_CABFNH010000003.1"/>
</dbReference>
<dbReference type="EMBL" id="JROC01000022">
    <property type="protein sequence ID" value="KGL67433.1"/>
    <property type="molecule type" value="Genomic_DNA"/>
</dbReference>
<dbReference type="Proteomes" id="UP000593929">
    <property type="component" value="Chromosome"/>
</dbReference>